<reference evidence="1" key="1">
    <citation type="submission" date="2020-11" db="EMBL/GenBank/DDBJ databases">
        <authorList>
            <person name="Davenport K.M."/>
            <person name="Bickhart D.M."/>
            <person name="Smith T.P.L."/>
            <person name="Murdoch B.M."/>
            <person name="Rosen B.D."/>
        </authorList>
    </citation>
    <scope>NUCLEOTIDE SEQUENCE [LARGE SCALE GENOMIC DNA]</scope>
    <source>
        <strain evidence="1">OAR_USU_Benz2616</strain>
    </source>
</reference>
<organism evidence="1">
    <name type="scientific">Ovis aries</name>
    <name type="common">Sheep</name>
    <dbReference type="NCBI Taxonomy" id="9940"/>
    <lineage>
        <taxon>Eukaryota</taxon>
        <taxon>Metazoa</taxon>
        <taxon>Chordata</taxon>
        <taxon>Craniata</taxon>
        <taxon>Vertebrata</taxon>
        <taxon>Euteleostomi</taxon>
        <taxon>Mammalia</taxon>
        <taxon>Eutheria</taxon>
        <taxon>Laurasiatheria</taxon>
        <taxon>Artiodactyla</taxon>
        <taxon>Ruminantia</taxon>
        <taxon>Pecora</taxon>
        <taxon>Bovidae</taxon>
        <taxon>Caprinae</taxon>
        <taxon>Ovis</taxon>
    </lineage>
</organism>
<proteinExistence type="predicted"/>
<name>A0AC11CLC4_SHEEP</name>
<accession>A0AC11CLC4</accession>
<protein>
    <submittedName>
        <fullName evidence="1">MLLT10 histone lysine methyltransferase DOT1L cofactor</fullName>
    </submittedName>
</protein>
<gene>
    <name evidence="1" type="primary">MLLT10</name>
</gene>
<dbReference type="Ensembl" id="ENSOART00020037838.2">
    <property type="protein sequence ID" value="ENSOARP00020031330.2"/>
    <property type="gene ID" value="ENSOARG00020023844.2"/>
</dbReference>
<reference evidence="1" key="2">
    <citation type="submission" date="2025-08" db="UniProtKB">
        <authorList>
            <consortium name="Ensembl"/>
        </authorList>
    </citation>
    <scope>IDENTIFICATION</scope>
</reference>
<reference evidence="1" key="3">
    <citation type="submission" date="2025-09" db="UniProtKB">
        <authorList>
            <consortium name="Ensembl"/>
        </authorList>
    </citation>
    <scope>IDENTIFICATION</scope>
</reference>
<sequence>MVSSDRPVSLEDEVSHSMKEMIGGCCVCSDERGWAENPLVYCDGHGCSVAVHQACYGIVQVPTGPWFCRKCESQERAARVRCELCPHKDGALKRTDNGGWAHVVCALYIPEVQFANVSTMEPIVLQSVPHDRYNKTCYICDEQGRESKAATGACMTCNKHGCRQAFHVTCAQFAGLLCEEEGNGADNVQYCGYCKYHFSKLKKSKRGSNRSYDQSLSDSSSHSQDKHHEKEKKKYKEKDKHKQKHKKQPEPSPALVPSLTVTTEKTYTSTSSNSISGSLKRLEDTAARFTNANFQEVSAHTTSAKDVSEARGSEGKGKKSSAHSSGQRGRKPGGRNPGTTVSAASPFQQGSFSGTPGSVKSSSGSSVQSPQDFLSFTDSDLRNDSYTHSQQSSSTKDVHKGESGSQEGGVNSFSSIIGLPSASAVISQPKSFENSPGDLGNSSLPTAGYKRAQTSGIEEEAVKEKKRKGNKQSKHGPGRPKGNKNQENVSHLSVSSASPTSSVASAAGSVTSSSLQKSPTPLRNGSVQSLSVGSSPLGSGIYNSSDVAVSFPNVVSGSGSSTPVSSSHLPQQPSGHLQQVGALSPSAGSSAPSAVAATQANTLSGSSLNQASSHMYGNRLNSTSSVAALIAQSENNQTDQDLGDNSRSLAGRGSSPRGSLSPRSPVSNLQIRYDQPGNSSLENLPPVAASIEQLLERQWSEGQQFLLEQGTPSDILGMLKSLHQLQVENRRLEEQIKNLTAKKERLQLLNAQLSVPFPTITANPSPSHQMHAFSAQNAPTTDSLNSSKSPHLGNSFLPDNSLPVLNQDLTSSGQSTSSSSALSTPPPAGQSPAQQGSGVSGVQQVNGVTVGALASGMPTVTSTIPAVPGVGGIIGALPGNQLAINGIVGALNGVIQTPVTISQNPTPLTHTTVPPNATHPMPATLTNSASGLGLLSDQQRQIFLHQQQFQQLLNSQQLTPEQHQALLYQLVQQHHQQQQQQHHQPDLQQLQIPGPTQIPINNLLAGTQAPPLHPATTNPFLTIHGENASQKVTRLSDKSGPVAQEKS</sequence>
<evidence type="ECO:0000313" key="1">
    <source>
        <dbReference type="Ensembl" id="ENSOARP00020031330.2"/>
    </source>
</evidence>